<name>A0A1H6G5I3_9EURY</name>
<organism evidence="1 2">
    <name type="scientific">Natronorubrum sediminis</name>
    <dbReference type="NCBI Taxonomy" id="640943"/>
    <lineage>
        <taxon>Archaea</taxon>
        <taxon>Methanobacteriati</taxon>
        <taxon>Methanobacteriota</taxon>
        <taxon>Stenosarchaea group</taxon>
        <taxon>Halobacteria</taxon>
        <taxon>Halobacteriales</taxon>
        <taxon>Natrialbaceae</taxon>
        <taxon>Natronorubrum</taxon>
    </lineage>
</organism>
<dbReference type="Pfam" id="PF19101">
    <property type="entry name" value="DUF5788"/>
    <property type="match status" value="1"/>
</dbReference>
<keyword evidence="2" id="KW-1185">Reference proteome</keyword>
<evidence type="ECO:0000313" key="2">
    <source>
        <dbReference type="Proteomes" id="UP000199112"/>
    </source>
</evidence>
<dbReference type="AlphaFoldDB" id="A0A1H6G5I3"/>
<dbReference type="RefSeq" id="WP_394328164.1">
    <property type="nucleotide sequence ID" value="NZ_FNWL01000004.1"/>
</dbReference>
<reference evidence="2" key="1">
    <citation type="submission" date="2016-10" db="EMBL/GenBank/DDBJ databases">
        <authorList>
            <person name="Varghese N."/>
            <person name="Submissions S."/>
        </authorList>
    </citation>
    <scope>NUCLEOTIDE SEQUENCE [LARGE SCALE GENOMIC DNA]</scope>
    <source>
        <strain evidence="2">CGMCC 1.8981</strain>
    </source>
</reference>
<dbReference type="Proteomes" id="UP000199112">
    <property type="component" value="Unassembled WGS sequence"/>
</dbReference>
<sequence>MMDTTERRKLLERANSQSATIGQELPDTITVGEAQLPLEEFLIETRKIDGIPDDVKPVLRETELELTDERSRLVERLESAPIDRAEGEELLEMIVGIDRARNALRSLRRDRFAAQTRTASLDGHERWLEFVNSIRR</sequence>
<dbReference type="InterPro" id="IPR043900">
    <property type="entry name" value="DUF5788"/>
</dbReference>
<gene>
    <name evidence="1" type="ORF">SAMN04487967_3276</name>
</gene>
<evidence type="ECO:0000313" key="1">
    <source>
        <dbReference type="EMBL" id="SEH17593.1"/>
    </source>
</evidence>
<protein>
    <submittedName>
        <fullName evidence="1">Uncharacterized protein</fullName>
    </submittedName>
</protein>
<proteinExistence type="predicted"/>
<dbReference type="EMBL" id="FNWL01000004">
    <property type="protein sequence ID" value="SEH17593.1"/>
    <property type="molecule type" value="Genomic_DNA"/>
</dbReference>
<accession>A0A1H6G5I3</accession>